<accession>A0ABV8K396</accession>
<evidence type="ECO:0000259" key="5">
    <source>
        <dbReference type="PROSITE" id="PS50977"/>
    </source>
</evidence>
<dbReference type="PRINTS" id="PR00455">
    <property type="entry name" value="HTHTETR"/>
</dbReference>
<sequence>MTANRIKQAAMTLFTESGYEGASLSEIAKLVGIKTPSIYAHFDSKEQLFQALLTDVIAEERSRFAALLADTEDAAPIDRVRAAFGFFSDAEATKALSFLKRAIMVPPRHLRDRIRSDFAAYEQFLDERLTPLFQACFRDEADAPRDVRPLTALFYGLVDGLIVEQEAYEEAVYRERQQMLWEWFRSALAGERR</sequence>
<protein>
    <submittedName>
        <fullName evidence="6">TetR/AcrR family transcriptional regulator</fullName>
    </submittedName>
</protein>
<evidence type="ECO:0000313" key="6">
    <source>
        <dbReference type="EMBL" id="MFC4100477.1"/>
    </source>
</evidence>
<organism evidence="6 7">
    <name type="scientific">Paenibacillus xanthanilyticus</name>
    <dbReference type="NCBI Taxonomy" id="1783531"/>
    <lineage>
        <taxon>Bacteria</taxon>
        <taxon>Bacillati</taxon>
        <taxon>Bacillota</taxon>
        <taxon>Bacilli</taxon>
        <taxon>Bacillales</taxon>
        <taxon>Paenibacillaceae</taxon>
        <taxon>Paenibacillus</taxon>
    </lineage>
</organism>
<evidence type="ECO:0000256" key="1">
    <source>
        <dbReference type="ARBA" id="ARBA00023015"/>
    </source>
</evidence>
<feature type="DNA-binding region" description="H-T-H motif" evidence="4">
    <location>
        <begin position="23"/>
        <end position="42"/>
    </location>
</feature>
<dbReference type="Proteomes" id="UP001595715">
    <property type="component" value="Unassembled WGS sequence"/>
</dbReference>
<dbReference type="PANTHER" id="PTHR30055:SF238">
    <property type="entry name" value="MYCOFACTOCIN BIOSYNTHESIS TRANSCRIPTIONAL REGULATOR MFTR-RELATED"/>
    <property type="match status" value="1"/>
</dbReference>
<evidence type="ECO:0000256" key="2">
    <source>
        <dbReference type="ARBA" id="ARBA00023125"/>
    </source>
</evidence>
<dbReference type="InterPro" id="IPR001647">
    <property type="entry name" value="HTH_TetR"/>
</dbReference>
<reference evidence="7" key="1">
    <citation type="journal article" date="2019" name="Int. J. Syst. Evol. Microbiol.">
        <title>The Global Catalogue of Microorganisms (GCM) 10K type strain sequencing project: providing services to taxonomists for standard genome sequencing and annotation.</title>
        <authorList>
            <consortium name="The Broad Institute Genomics Platform"/>
            <consortium name="The Broad Institute Genome Sequencing Center for Infectious Disease"/>
            <person name="Wu L."/>
            <person name="Ma J."/>
        </authorList>
    </citation>
    <scope>NUCLEOTIDE SEQUENCE [LARGE SCALE GENOMIC DNA]</scope>
    <source>
        <strain evidence="7">IBRC-M 10987</strain>
    </source>
</reference>
<gene>
    <name evidence="6" type="ORF">ACFOZ8_12540</name>
</gene>
<evidence type="ECO:0000313" key="7">
    <source>
        <dbReference type="Proteomes" id="UP001595715"/>
    </source>
</evidence>
<keyword evidence="7" id="KW-1185">Reference proteome</keyword>
<dbReference type="PROSITE" id="PS50977">
    <property type="entry name" value="HTH_TETR_2"/>
    <property type="match status" value="1"/>
</dbReference>
<comment type="caution">
    <text evidence="6">The sequence shown here is derived from an EMBL/GenBank/DDBJ whole genome shotgun (WGS) entry which is preliminary data.</text>
</comment>
<keyword evidence="2 4" id="KW-0238">DNA-binding</keyword>
<evidence type="ECO:0000256" key="3">
    <source>
        <dbReference type="ARBA" id="ARBA00023163"/>
    </source>
</evidence>
<dbReference type="SUPFAM" id="SSF46689">
    <property type="entry name" value="Homeodomain-like"/>
    <property type="match status" value="1"/>
</dbReference>
<dbReference type="PANTHER" id="PTHR30055">
    <property type="entry name" value="HTH-TYPE TRANSCRIPTIONAL REGULATOR RUTR"/>
    <property type="match status" value="1"/>
</dbReference>
<dbReference type="Pfam" id="PF00440">
    <property type="entry name" value="TetR_N"/>
    <property type="match status" value="1"/>
</dbReference>
<dbReference type="RefSeq" id="WP_377719140.1">
    <property type="nucleotide sequence ID" value="NZ_JBHSAM010000025.1"/>
</dbReference>
<feature type="domain" description="HTH tetR-type" evidence="5">
    <location>
        <begin position="1"/>
        <end position="60"/>
    </location>
</feature>
<proteinExistence type="predicted"/>
<dbReference type="InterPro" id="IPR050109">
    <property type="entry name" value="HTH-type_TetR-like_transc_reg"/>
</dbReference>
<keyword evidence="3" id="KW-0804">Transcription</keyword>
<dbReference type="EMBL" id="JBHSAM010000025">
    <property type="protein sequence ID" value="MFC4100477.1"/>
    <property type="molecule type" value="Genomic_DNA"/>
</dbReference>
<keyword evidence="1" id="KW-0805">Transcription regulation</keyword>
<name>A0ABV8K396_9BACL</name>
<dbReference type="Gene3D" id="1.10.357.10">
    <property type="entry name" value="Tetracycline Repressor, domain 2"/>
    <property type="match status" value="1"/>
</dbReference>
<evidence type="ECO:0000256" key="4">
    <source>
        <dbReference type="PROSITE-ProRule" id="PRU00335"/>
    </source>
</evidence>
<dbReference type="InterPro" id="IPR009057">
    <property type="entry name" value="Homeodomain-like_sf"/>
</dbReference>
<dbReference type="Gene3D" id="1.10.10.60">
    <property type="entry name" value="Homeodomain-like"/>
    <property type="match status" value="1"/>
</dbReference>